<evidence type="ECO:0000313" key="3">
    <source>
        <dbReference type="EMBL" id="KAK8885466.1"/>
    </source>
</evidence>
<evidence type="ECO:0000256" key="2">
    <source>
        <dbReference type="SAM" id="MobiDB-lite"/>
    </source>
</evidence>
<name>A0ABR2K3G8_9EUKA</name>
<evidence type="ECO:0000256" key="1">
    <source>
        <dbReference type="SAM" id="Coils"/>
    </source>
</evidence>
<feature type="region of interest" description="Disordered" evidence="2">
    <location>
        <begin position="198"/>
        <end position="224"/>
    </location>
</feature>
<organism evidence="3 4">
    <name type="scientific">Tritrichomonas musculus</name>
    <dbReference type="NCBI Taxonomy" id="1915356"/>
    <lineage>
        <taxon>Eukaryota</taxon>
        <taxon>Metamonada</taxon>
        <taxon>Parabasalia</taxon>
        <taxon>Tritrichomonadida</taxon>
        <taxon>Tritrichomonadidae</taxon>
        <taxon>Tritrichomonas</taxon>
    </lineage>
</organism>
<gene>
    <name evidence="3" type="ORF">M9Y10_040915</name>
</gene>
<keyword evidence="4" id="KW-1185">Reference proteome</keyword>
<keyword evidence="1" id="KW-0175">Coiled coil</keyword>
<evidence type="ECO:0008006" key="5">
    <source>
        <dbReference type="Google" id="ProtNLM"/>
    </source>
</evidence>
<comment type="caution">
    <text evidence="3">The sequence shown here is derived from an EMBL/GenBank/DDBJ whole genome shotgun (WGS) entry which is preliminary data.</text>
</comment>
<sequence length="300" mass="35246">MSRTSPYPKKPSSQFATPAFYWRGGDVLREREYLADEYKKALADYRKAEIECKEVEKSLSSASETLQEREAISSTLANYLDADAEGNQTEQMYKRQLSQIEQQIKDAEVELQEIRAVQHPAVASSLQKEKAYLQLEMQRVAKAIELSRDQKEEDKRKLAEMTISKKFQQALDIEEKNIELNKKKSFLRQLVNRNKKEFDSTKPVIGAQTSEEAKSERQALQSQIDVEQSIDRAEEKKKRRPQKWNMQIDRLLAELEELNDRMYDLGMDDYTVDMEELRRKYQESEEDKNNKNNEEEEKPE</sequence>
<feature type="coiled-coil region" evidence="1">
    <location>
        <begin position="90"/>
        <end position="117"/>
    </location>
</feature>
<feature type="coiled-coil region" evidence="1">
    <location>
        <begin position="38"/>
        <end position="65"/>
    </location>
</feature>
<protein>
    <recommendedName>
        <fullName evidence="5">Psp-related protein</fullName>
    </recommendedName>
</protein>
<dbReference type="EMBL" id="JAPFFF010000007">
    <property type="protein sequence ID" value="KAK8885466.1"/>
    <property type="molecule type" value="Genomic_DNA"/>
</dbReference>
<reference evidence="3 4" key="1">
    <citation type="submission" date="2024-04" db="EMBL/GenBank/DDBJ databases">
        <title>Tritrichomonas musculus Genome.</title>
        <authorList>
            <person name="Alves-Ferreira E."/>
            <person name="Grigg M."/>
            <person name="Lorenzi H."/>
            <person name="Galac M."/>
        </authorList>
    </citation>
    <scope>NUCLEOTIDE SEQUENCE [LARGE SCALE GENOMIC DNA]</scope>
    <source>
        <strain evidence="3 4">EAF2021</strain>
    </source>
</reference>
<feature type="region of interest" description="Disordered" evidence="2">
    <location>
        <begin position="276"/>
        <end position="300"/>
    </location>
</feature>
<feature type="compositionally biased region" description="Basic and acidic residues" evidence="2">
    <location>
        <begin position="276"/>
        <end position="293"/>
    </location>
</feature>
<accession>A0ABR2K3G8</accession>
<evidence type="ECO:0000313" key="4">
    <source>
        <dbReference type="Proteomes" id="UP001470230"/>
    </source>
</evidence>
<proteinExistence type="predicted"/>
<dbReference type="Proteomes" id="UP001470230">
    <property type="component" value="Unassembled WGS sequence"/>
</dbReference>